<keyword evidence="1" id="KW-0812">Transmembrane</keyword>
<sequence>MWNLKRRKVCCRRPGEVELFGLILIIIGVVTLCAFLLPSKLWLIIMGGLMIFCGYKLFCC</sequence>
<evidence type="ECO:0000256" key="1">
    <source>
        <dbReference type="SAM" id="Phobius"/>
    </source>
</evidence>
<keyword evidence="1" id="KW-0472">Membrane</keyword>
<keyword evidence="1" id="KW-1133">Transmembrane helix</keyword>
<feature type="transmembrane region" description="Helical" evidence="1">
    <location>
        <begin position="20"/>
        <end position="37"/>
    </location>
</feature>
<reference evidence="2" key="2">
    <citation type="submission" date="2021-04" db="EMBL/GenBank/DDBJ databases">
        <authorList>
            <person name="Liu J."/>
        </authorList>
    </citation>
    <scope>NUCLEOTIDE SEQUENCE</scope>
    <source>
        <strain evidence="2">BAD-6</strain>
    </source>
</reference>
<dbReference type="AlphaFoldDB" id="A0A8J8B064"/>
<dbReference type="EMBL" id="JAGSND010000001">
    <property type="protein sequence ID" value="MBR0596527.1"/>
    <property type="molecule type" value="Genomic_DNA"/>
</dbReference>
<reference evidence="2" key="1">
    <citation type="submission" date="2021-04" db="EMBL/GenBank/DDBJ databases">
        <title>Sinoanaerobacter chloroacetimidivorans sp. nov., an obligate anaerobic bacterium isolated from anaerobic sludge.</title>
        <authorList>
            <person name="Bao Y."/>
        </authorList>
    </citation>
    <scope>NUCLEOTIDE SEQUENCE</scope>
    <source>
        <strain evidence="2">BAD-6</strain>
    </source>
</reference>
<feature type="transmembrane region" description="Helical" evidence="1">
    <location>
        <begin position="43"/>
        <end position="59"/>
    </location>
</feature>
<protein>
    <submittedName>
        <fullName evidence="2">Uncharacterized protein</fullName>
    </submittedName>
</protein>
<accession>A0A8J8B064</accession>
<dbReference type="Proteomes" id="UP000675664">
    <property type="component" value="Unassembled WGS sequence"/>
</dbReference>
<keyword evidence="3" id="KW-1185">Reference proteome</keyword>
<name>A0A8J8B064_9FIRM</name>
<organism evidence="2 3">
    <name type="scientific">Sinanaerobacter chloroacetimidivorans</name>
    <dbReference type="NCBI Taxonomy" id="2818044"/>
    <lineage>
        <taxon>Bacteria</taxon>
        <taxon>Bacillati</taxon>
        <taxon>Bacillota</taxon>
        <taxon>Clostridia</taxon>
        <taxon>Peptostreptococcales</taxon>
        <taxon>Anaerovoracaceae</taxon>
        <taxon>Sinanaerobacter</taxon>
    </lineage>
</organism>
<evidence type="ECO:0000313" key="3">
    <source>
        <dbReference type="Proteomes" id="UP000675664"/>
    </source>
</evidence>
<proteinExistence type="predicted"/>
<gene>
    <name evidence="2" type="ORF">KCX82_01440</name>
</gene>
<evidence type="ECO:0000313" key="2">
    <source>
        <dbReference type="EMBL" id="MBR0596527.1"/>
    </source>
</evidence>
<dbReference type="RefSeq" id="WP_227016653.1">
    <property type="nucleotide sequence ID" value="NZ_JAGSND010000001.1"/>
</dbReference>
<comment type="caution">
    <text evidence="2">The sequence shown here is derived from an EMBL/GenBank/DDBJ whole genome shotgun (WGS) entry which is preliminary data.</text>
</comment>